<dbReference type="EMBL" id="JALLPJ020000816">
    <property type="protein sequence ID" value="KAL3782223.1"/>
    <property type="molecule type" value="Genomic_DNA"/>
</dbReference>
<feature type="compositionally biased region" description="Polar residues" evidence="1">
    <location>
        <begin position="566"/>
        <end position="579"/>
    </location>
</feature>
<proteinExistence type="predicted"/>
<dbReference type="AlphaFoldDB" id="A0ABD3P466"/>
<feature type="region of interest" description="Disordered" evidence="1">
    <location>
        <begin position="184"/>
        <end position="246"/>
    </location>
</feature>
<sequence>MPLPSLILRPIPHEPPSSKIHKPLYHIGSYVCAAWWPSPQRKSKPKFYHGVVKNYTLKKDRDYGYGPLILYDVLFDDDTVSCGIEDCYVYLKEDFEILDKKWRGINAVNAVYDRESRDRWAKEIGWFRVKVNGVSREFPSLMEAIREYDRLVVQSKGPNTLAADLNLPSDWDWLVGCVQEQASSDDEDSDDEANHTENLSPNKPSRQISPVVRTKKKRKLYKDEDDYVDSPEPTKKKRTSRAASPGTLALSRERCNEFKGVSFRQADTKFLAYFQRDKKMRGLGYYYLASDAAYVVDEAKRKFNCLKQPNFTTTDEFFQSRRQEMQDTGYGLEQVGTFAQLNSVIAEQVAKVNGDQKKPNVDTGYGLEQVGTFAQLNSVIAEQVAKVNGDQKKPNGKSKPKKDAVSRENPKAKNLSSEYKGVSYNKETSKYLSYINIDKMRALGTFKLESDAGLVSDIGNEAFKGKRYNFVPETKYYAARNQEIIGKGLTVDDVGTVESVKAKAEAKIAKIRRDNPVWKARVKNVETDAKLPSRSILMNAPEPKTNVQIQSYHLKPEGNLHDGTPSDATHTSKKMSSTEMKQRCKNYAGVSFRKVDKKFMVLMLIGKTRFLGMYALASDGAYVYDEIYIKFRGGISPNFATMQQFTQARNEEMKETGLEVSTVGTVESLKSKAADIYAKIIKDIASDDGVNDDSKASVKQNLQVPSSEAEVPASPAKNQVAECIDLTSPNAAYAVDLVVEHANGPGSRLHFATDEQFLIARAEEMKDRDFNVATVGTVEELKRKISRYYQTAKER</sequence>
<evidence type="ECO:0000313" key="3">
    <source>
        <dbReference type="Proteomes" id="UP001530400"/>
    </source>
</evidence>
<feature type="compositionally biased region" description="Polar residues" evidence="1">
    <location>
        <begin position="196"/>
        <end position="208"/>
    </location>
</feature>
<evidence type="ECO:0000256" key="1">
    <source>
        <dbReference type="SAM" id="MobiDB-lite"/>
    </source>
</evidence>
<feature type="region of interest" description="Disordered" evidence="1">
    <location>
        <begin position="385"/>
        <end position="417"/>
    </location>
</feature>
<gene>
    <name evidence="2" type="ORF">ACHAWO_000796</name>
</gene>
<dbReference type="Proteomes" id="UP001530400">
    <property type="component" value="Unassembled WGS sequence"/>
</dbReference>
<accession>A0ABD3P466</accession>
<reference evidence="2 3" key="1">
    <citation type="submission" date="2024-10" db="EMBL/GenBank/DDBJ databases">
        <title>Updated reference genomes for cyclostephanoid diatoms.</title>
        <authorList>
            <person name="Roberts W.R."/>
            <person name="Alverson A.J."/>
        </authorList>
    </citation>
    <scope>NUCLEOTIDE SEQUENCE [LARGE SCALE GENOMIC DNA]</scope>
    <source>
        <strain evidence="2 3">AJA010-31</strain>
    </source>
</reference>
<evidence type="ECO:0000313" key="2">
    <source>
        <dbReference type="EMBL" id="KAL3782223.1"/>
    </source>
</evidence>
<protein>
    <submittedName>
        <fullName evidence="2">Uncharacterized protein</fullName>
    </submittedName>
</protein>
<feature type="compositionally biased region" description="Basic and acidic residues" evidence="1">
    <location>
        <begin position="401"/>
        <end position="411"/>
    </location>
</feature>
<organism evidence="2 3">
    <name type="scientific">Cyclotella atomus</name>
    <dbReference type="NCBI Taxonomy" id="382360"/>
    <lineage>
        <taxon>Eukaryota</taxon>
        <taxon>Sar</taxon>
        <taxon>Stramenopiles</taxon>
        <taxon>Ochrophyta</taxon>
        <taxon>Bacillariophyta</taxon>
        <taxon>Coscinodiscophyceae</taxon>
        <taxon>Thalassiosirophycidae</taxon>
        <taxon>Stephanodiscales</taxon>
        <taxon>Stephanodiscaceae</taxon>
        <taxon>Cyclotella</taxon>
    </lineage>
</organism>
<keyword evidence="3" id="KW-1185">Reference proteome</keyword>
<comment type="caution">
    <text evidence="2">The sequence shown here is derived from an EMBL/GenBank/DDBJ whole genome shotgun (WGS) entry which is preliminary data.</text>
</comment>
<name>A0ABD3P466_9STRA</name>
<feature type="region of interest" description="Disordered" evidence="1">
    <location>
        <begin position="555"/>
        <end position="580"/>
    </location>
</feature>